<dbReference type="GO" id="GO:0005198">
    <property type="term" value="F:structural molecule activity"/>
    <property type="evidence" value="ECO:0007669"/>
    <property type="project" value="InterPro"/>
</dbReference>
<feature type="region of interest" description="Disordered" evidence="1">
    <location>
        <begin position="627"/>
        <end position="722"/>
    </location>
</feature>
<gene>
    <name evidence="3" type="ORF">GE061_008145</name>
</gene>
<dbReference type="Pfam" id="PF08398">
    <property type="entry name" value="Phospholip_A2_4"/>
    <property type="match status" value="1"/>
</dbReference>
<evidence type="ECO:0000259" key="2">
    <source>
        <dbReference type="Pfam" id="PF08398"/>
    </source>
</evidence>
<feature type="compositionally biased region" description="Basic and acidic residues" evidence="1">
    <location>
        <begin position="370"/>
        <end position="384"/>
    </location>
</feature>
<feature type="compositionally biased region" description="Gly residues" evidence="1">
    <location>
        <begin position="168"/>
        <end position="180"/>
    </location>
</feature>
<dbReference type="OrthoDB" id="6629780at2759"/>
<feature type="compositionally biased region" description="Basic and acidic residues" evidence="1">
    <location>
        <begin position="141"/>
        <end position="154"/>
    </location>
</feature>
<reference evidence="3" key="1">
    <citation type="journal article" date="2021" name="Mol. Ecol. Resour.">
        <title>Apolygus lucorum genome provides insights into omnivorousness and mesophyll feeding.</title>
        <authorList>
            <person name="Liu Y."/>
            <person name="Liu H."/>
            <person name="Wang H."/>
            <person name="Huang T."/>
            <person name="Liu B."/>
            <person name="Yang B."/>
            <person name="Yin L."/>
            <person name="Li B."/>
            <person name="Zhang Y."/>
            <person name="Zhang S."/>
            <person name="Jiang F."/>
            <person name="Zhang X."/>
            <person name="Ren Y."/>
            <person name="Wang B."/>
            <person name="Wang S."/>
            <person name="Lu Y."/>
            <person name="Wu K."/>
            <person name="Fan W."/>
            <person name="Wang G."/>
        </authorList>
    </citation>
    <scope>NUCLEOTIDE SEQUENCE</scope>
    <source>
        <strain evidence="3">12Hb</strain>
    </source>
</reference>
<accession>A0A8S9WP04</accession>
<feature type="compositionally biased region" description="Polar residues" evidence="1">
    <location>
        <begin position="677"/>
        <end position="701"/>
    </location>
</feature>
<dbReference type="AlphaFoldDB" id="A0A8S9WP04"/>
<dbReference type="EMBL" id="WIXP02000016">
    <property type="protein sequence ID" value="KAF6198397.1"/>
    <property type="molecule type" value="Genomic_DNA"/>
</dbReference>
<evidence type="ECO:0000313" key="3">
    <source>
        <dbReference type="EMBL" id="KAF6198397.1"/>
    </source>
</evidence>
<feature type="domain" description="Phospholipase A2-like" evidence="2">
    <location>
        <begin position="4"/>
        <end position="46"/>
    </location>
</feature>
<sequence length="952" mass="106068">MPNLTIPGCNWLGPGNSLEAPPPTCYADQLAKEHDFEYDRAKRAGDIRRADRKAIFGFAADAITNGSPAALVGAVGISAKYAVESLTGVLYPPSLNKFIKKQGLSIKEIRAEHRRLDAEQDEGKGQNNLAKSLNQLKQYHQDCENKRDEEERRPRGSRQANEQWKKSGGTGSLGGPGISGGNPAEKSVSSQPCSSFEEEYSFKQFSSKGKHQPYRAQIGYKERPLWMGPEYTGEESWFNRPEKVRNHTSSVRRVVPASCGRASCPSREPSTDSERSWATVTDDKDLLNLIIDWDKPHQGDIPIKGTVLDKPAKPISEKMAPPVVQRRSKIDPLHMKMIEAVCDLGNEDKIKRWAKARETQSVMMMGTSDPTDREGEEKSEREALDESEGGDDMNREARTPVGAAGGVVPREQRKEKTKLRPRKKAGPGEKLGGTKLLNMENMEEELIFFKQAWDMWGTNPNNIGQRPFVQATDKLGELINNLIRPLMKGYIDLAQEVKYLRGVSSGIGRLSDSLESIDAGVRELQGRDSSARTEYVEESISGNRHIAVAMIKLEEIIREEIGKVVTRVDAVDEKTNKIGGKVDRLIREDITALGRKVDVVSRFVKEGSNPATKVAFAPNTNTAVLASKSNTVGAGSKTKRPRENQEDDSEHENDQWQVVRGRKVPRQKSPPSDMESGRSTAPYSSQFSATDTEGQDSSLTAASGRRRRQTRKQRDRLKRYEGILQKTKELKEKGSPPAILVQKTRPVSLQSEMEITEGAETNDRYKQALMSPPSLKRAVREAVNPVEMQLNVKRVQPLGMDKLKLTVGTEQQAVLLRGELANKGFTVQKDMGPNKPLLMKVHRVDQEIPKENVADKAYDQNAWISECFTREAWKKEFVINTFDEKDSQYIAKANDNMRDEDALNGLAFISTHVVNPIANNEIRGPPPQILLRGSRALASPPFQSPKHGGYSD</sequence>
<organism evidence="3 4">
    <name type="scientific">Apolygus lucorum</name>
    <name type="common">Small green plant bug</name>
    <name type="synonym">Lygocoris lucorum</name>
    <dbReference type="NCBI Taxonomy" id="248454"/>
    <lineage>
        <taxon>Eukaryota</taxon>
        <taxon>Metazoa</taxon>
        <taxon>Ecdysozoa</taxon>
        <taxon>Arthropoda</taxon>
        <taxon>Hexapoda</taxon>
        <taxon>Insecta</taxon>
        <taxon>Pterygota</taxon>
        <taxon>Neoptera</taxon>
        <taxon>Paraneoptera</taxon>
        <taxon>Hemiptera</taxon>
        <taxon>Heteroptera</taxon>
        <taxon>Panheteroptera</taxon>
        <taxon>Cimicomorpha</taxon>
        <taxon>Miridae</taxon>
        <taxon>Mirini</taxon>
        <taxon>Apolygus</taxon>
    </lineage>
</organism>
<comment type="caution">
    <text evidence="3">The sequence shown here is derived from an EMBL/GenBank/DDBJ whole genome shotgun (WGS) entry which is preliminary data.</text>
</comment>
<keyword evidence="4" id="KW-1185">Reference proteome</keyword>
<proteinExistence type="predicted"/>
<dbReference type="Proteomes" id="UP000466442">
    <property type="component" value="Linkage Group LG16"/>
</dbReference>
<evidence type="ECO:0000313" key="4">
    <source>
        <dbReference type="Proteomes" id="UP000466442"/>
    </source>
</evidence>
<dbReference type="InterPro" id="IPR013607">
    <property type="entry name" value="Phospholipase_A2-like"/>
</dbReference>
<evidence type="ECO:0000256" key="1">
    <source>
        <dbReference type="SAM" id="MobiDB-lite"/>
    </source>
</evidence>
<feature type="region of interest" description="Disordered" evidence="1">
    <location>
        <begin position="141"/>
        <end position="192"/>
    </location>
</feature>
<feature type="compositionally biased region" description="Basic residues" evidence="1">
    <location>
        <begin position="415"/>
        <end position="425"/>
    </location>
</feature>
<protein>
    <recommendedName>
        <fullName evidence="2">Phospholipase A2-like domain-containing protein</fullName>
    </recommendedName>
</protein>
<feature type="region of interest" description="Disordered" evidence="1">
    <location>
        <begin position="358"/>
        <end position="435"/>
    </location>
</feature>
<name>A0A8S9WP04_APOLU</name>
<feature type="compositionally biased region" description="Basic residues" evidence="1">
    <location>
        <begin position="704"/>
        <end position="717"/>
    </location>
</feature>